<reference evidence="3 4" key="1">
    <citation type="journal article" date="2023" name="G3 (Bethesda)">
        <title>A chromosome-level genome assembly of Zasmidium syzygii isolated from banana leaves.</title>
        <authorList>
            <person name="van Westerhoven A.C."/>
            <person name="Mehrabi R."/>
            <person name="Talebi R."/>
            <person name="Steentjes M.B.F."/>
            <person name="Corcolon B."/>
            <person name="Chong P.A."/>
            <person name="Kema G.H.J."/>
            <person name="Seidl M.F."/>
        </authorList>
    </citation>
    <scope>NUCLEOTIDE SEQUENCE [LARGE SCALE GENOMIC DNA]</scope>
    <source>
        <strain evidence="3 4">P124</strain>
    </source>
</reference>
<evidence type="ECO:0000259" key="2">
    <source>
        <dbReference type="PROSITE" id="PS00624"/>
    </source>
</evidence>
<dbReference type="PANTHER" id="PTHR11552:SF111">
    <property type="entry name" value="GLUCOSE-METHANOL-CHOLINE OXIDOREDUCTASE N-TERMINAL DOMAIN-CONTAINING PROTEIN"/>
    <property type="match status" value="1"/>
</dbReference>
<comment type="caution">
    <text evidence="3">The sequence shown here is derived from an EMBL/GenBank/DDBJ whole genome shotgun (WGS) entry which is preliminary data.</text>
</comment>
<dbReference type="InterPro" id="IPR012132">
    <property type="entry name" value="GMC_OxRdtase"/>
</dbReference>
<dbReference type="Gene3D" id="3.30.560.10">
    <property type="entry name" value="Glucose Oxidase, domain 3"/>
    <property type="match status" value="1"/>
</dbReference>
<dbReference type="Pfam" id="PF05199">
    <property type="entry name" value="GMC_oxred_C"/>
    <property type="match status" value="1"/>
</dbReference>
<dbReference type="InterPro" id="IPR007867">
    <property type="entry name" value="GMC_OxRtase_C"/>
</dbReference>
<protein>
    <recommendedName>
        <fullName evidence="2">Glucose-methanol-choline oxidoreductase N-terminal domain-containing protein</fullName>
    </recommendedName>
</protein>
<dbReference type="InterPro" id="IPR000172">
    <property type="entry name" value="GMC_OxRdtase_N"/>
</dbReference>
<accession>A0ABR0E2V2</accession>
<comment type="similarity">
    <text evidence="1">Belongs to the GMC oxidoreductase family.</text>
</comment>
<evidence type="ECO:0000313" key="3">
    <source>
        <dbReference type="EMBL" id="KAK4495753.1"/>
    </source>
</evidence>
<organism evidence="3 4">
    <name type="scientific">Zasmidium cellare</name>
    <name type="common">Wine cellar mold</name>
    <name type="synonym">Racodium cellare</name>
    <dbReference type="NCBI Taxonomy" id="395010"/>
    <lineage>
        <taxon>Eukaryota</taxon>
        <taxon>Fungi</taxon>
        <taxon>Dikarya</taxon>
        <taxon>Ascomycota</taxon>
        <taxon>Pezizomycotina</taxon>
        <taxon>Dothideomycetes</taxon>
        <taxon>Dothideomycetidae</taxon>
        <taxon>Mycosphaerellales</taxon>
        <taxon>Mycosphaerellaceae</taxon>
        <taxon>Zasmidium</taxon>
    </lineage>
</organism>
<proteinExistence type="inferred from homology"/>
<dbReference type="Proteomes" id="UP001305779">
    <property type="component" value="Unassembled WGS sequence"/>
</dbReference>
<gene>
    <name evidence="3" type="ORF">PRZ48_013021</name>
</gene>
<dbReference type="SUPFAM" id="SSF51905">
    <property type="entry name" value="FAD/NAD(P)-binding domain"/>
    <property type="match status" value="1"/>
</dbReference>
<dbReference type="PANTHER" id="PTHR11552">
    <property type="entry name" value="GLUCOSE-METHANOL-CHOLINE GMC OXIDOREDUCTASE"/>
    <property type="match status" value="1"/>
</dbReference>
<dbReference type="Gene3D" id="3.50.50.60">
    <property type="entry name" value="FAD/NAD(P)-binding domain"/>
    <property type="match status" value="1"/>
</dbReference>
<evidence type="ECO:0000313" key="4">
    <source>
        <dbReference type="Proteomes" id="UP001305779"/>
    </source>
</evidence>
<dbReference type="PROSITE" id="PS00624">
    <property type="entry name" value="GMC_OXRED_2"/>
    <property type="match status" value="1"/>
</dbReference>
<dbReference type="EMBL" id="JAXOVC010000011">
    <property type="protein sequence ID" value="KAK4495753.1"/>
    <property type="molecule type" value="Genomic_DNA"/>
</dbReference>
<name>A0ABR0E2V2_ZASCE</name>
<feature type="domain" description="Glucose-methanol-choline oxidoreductase N-terminal" evidence="2">
    <location>
        <begin position="175"/>
        <end position="189"/>
    </location>
</feature>
<keyword evidence="4" id="KW-1185">Reference proteome</keyword>
<dbReference type="SUPFAM" id="SSF54373">
    <property type="entry name" value="FAD-linked reductases, C-terminal domain"/>
    <property type="match status" value="1"/>
</dbReference>
<evidence type="ECO:0000256" key="1">
    <source>
        <dbReference type="ARBA" id="ARBA00010790"/>
    </source>
</evidence>
<dbReference type="PIRSF" id="PIRSF000137">
    <property type="entry name" value="Alcohol_oxidase"/>
    <property type="match status" value="1"/>
</dbReference>
<dbReference type="InterPro" id="IPR036188">
    <property type="entry name" value="FAD/NAD-bd_sf"/>
</dbReference>
<sequence length="441" mass="48295">MNYNRGSKSVFDEWAEISGIPGLAWDNLISDFKATTKLEPNPRMSNFSQVLDIEAYGDGPVSLTHAQTLDGFDPYWNYALKDVLNLPEVDFNSGAGVGVSYGVETIVPQNRTRESAHNAFGYRMANRPNVRMIHGAYVNKINFSGTRAQSVTYVDTDNENRTQTIKAREVIISAGAIASPKLLMLSGVGPRSHLQQHKIPVVLANEHIGANLQDHNYASIEIEVRDPVYTLSEWQNSTYLTDILSSFKQEAAGPLANSPASSFSLVRAPNSALPKGPAGDFHRSLPADRGNLQMQYANVALLANTSAPIRKAMTIWVALVQPEASGTIRLKSSNPWDDPLVDTAYFGSEGDRAAMLWGYKAMRRVLSSHWLKPLIVKEIYPGSNVTSDEGLMEAIRGGAQSYHHPMGTVALGTVLDQEFRVKGLQGLRVVDAILLEACGKH</sequence>
<dbReference type="Pfam" id="PF00732">
    <property type="entry name" value="GMC_oxred_N"/>
    <property type="match status" value="1"/>
</dbReference>